<dbReference type="InterPro" id="IPR015946">
    <property type="entry name" value="KH_dom-like_a/b"/>
</dbReference>
<dbReference type="PANTHER" id="PTHR33515">
    <property type="entry name" value="RIBOSOME-BINDING FACTOR A, CHLOROPLASTIC-RELATED"/>
    <property type="match status" value="1"/>
</dbReference>
<dbReference type="NCBIfam" id="TIGR00082">
    <property type="entry name" value="rbfA"/>
    <property type="match status" value="1"/>
</dbReference>
<dbReference type="Proteomes" id="UP000031473">
    <property type="component" value="Unassembled WGS sequence"/>
</dbReference>
<sequence>MNESNRQKKVAQIIQEDFAELFRKQASESKLSFLVSVSDVKVTADLSIAKIYLSIFPTEFRKDIMKEILVNKAHYRNFIGQKMGKQVRIIPELNFYLDTTLDDVEKIEKELRGEGDNPIL</sequence>
<keyword evidence="2" id="KW-0963">Cytoplasm</keyword>
<dbReference type="GO" id="GO:0030490">
    <property type="term" value="P:maturation of SSU-rRNA"/>
    <property type="evidence" value="ECO:0007669"/>
    <property type="project" value="UniProtKB-UniRule"/>
</dbReference>
<dbReference type="InterPro" id="IPR023799">
    <property type="entry name" value="RbfA_dom_sf"/>
</dbReference>
<evidence type="ECO:0000256" key="2">
    <source>
        <dbReference type="HAMAP-Rule" id="MF_00003"/>
    </source>
</evidence>
<comment type="function">
    <text evidence="2">One of several proteins that assist in the late maturation steps of the functional core of the 30S ribosomal subunit. Associates with free 30S ribosomal subunits (but not with 30S subunits that are part of 70S ribosomes or polysomes). Required for efficient processing of 16S rRNA. May interact with the 5'-terminal helix region of 16S rRNA.</text>
</comment>
<evidence type="ECO:0000313" key="3">
    <source>
        <dbReference type="EMBL" id="KIA82541.1"/>
    </source>
</evidence>
<dbReference type="PANTHER" id="PTHR33515:SF1">
    <property type="entry name" value="RIBOSOME-BINDING FACTOR A, CHLOROPLASTIC-RELATED"/>
    <property type="match status" value="1"/>
</dbReference>
<evidence type="ECO:0000313" key="4">
    <source>
        <dbReference type="Proteomes" id="UP000031473"/>
    </source>
</evidence>
<evidence type="ECO:0000256" key="1">
    <source>
        <dbReference type="ARBA" id="ARBA00022517"/>
    </source>
</evidence>
<comment type="subunit">
    <text evidence="2">Monomer. Binds 30S ribosomal subunits, but not 50S ribosomal subunits or 70S ribosomes.</text>
</comment>
<dbReference type="GO" id="GO:0043024">
    <property type="term" value="F:ribosomal small subunit binding"/>
    <property type="evidence" value="ECO:0007669"/>
    <property type="project" value="TreeGrafter"/>
</dbReference>
<dbReference type="RefSeq" id="WP_039355113.1">
    <property type="nucleotide sequence ID" value="NZ_FOLA01000028.1"/>
</dbReference>
<dbReference type="Gene3D" id="3.30.300.20">
    <property type="match status" value="1"/>
</dbReference>
<keyword evidence="4" id="KW-1185">Reference proteome</keyword>
<dbReference type="AlphaFoldDB" id="A0A0C1CG16"/>
<dbReference type="Pfam" id="PF02033">
    <property type="entry name" value="RBFA"/>
    <property type="match status" value="1"/>
</dbReference>
<dbReference type="HAMAP" id="MF_00003">
    <property type="entry name" value="RbfA"/>
    <property type="match status" value="1"/>
</dbReference>
<comment type="similarity">
    <text evidence="2">Belongs to the RbfA family.</text>
</comment>
<dbReference type="GO" id="GO:0005829">
    <property type="term" value="C:cytosol"/>
    <property type="evidence" value="ECO:0007669"/>
    <property type="project" value="TreeGrafter"/>
</dbReference>
<dbReference type="SUPFAM" id="SSF89919">
    <property type="entry name" value="Ribosome-binding factor A, RbfA"/>
    <property type="match status" value="1"/>
</dbReference>
<accession>A0A0C1CG16</accession>
<dbReference type="OrthoDB" id="9811910at2"/>
<dbReference type="EMBL" id="JSYL01000025">
    <property type="protein sequence ID" value="KIA82541.1"/>
    <property type="molecule type" value="Genomic_DNA"/>
</dbReference>
<keyword evidence="1 2" id="KW-0690">Ribosome biogenesis</keyword>
<dbReference type="STRING" id="266749.SAMN05421876_1282"/>
<comment type="subcellular location">
    <subcellularLocation>
        <location evidence="2">Cytoplasm</location>
    </subcellularLocation>
</comment>
<protein>
    <recommendedName>
        <fullName evidence="2">Ribosome-binding factor A</fullName>
    </recommendedName>
</protein>
<gene>
    <name evidence="2" type="primary">rbfA</name>
    <name evidence="3" type="ORF">OA86_15020</name>
</gene>
<dbReference type="InterPro" id="IPR000238">
    <property type="entry name" value="RbfA"/>
</dbReference>
<comment type="caution">
    <text evidence="3">The sequence shown here is derived from an EMBL/GenBank/DDBJ whole genome shotgun (WGS) entry which is preliminary data.</text>
</comment>
<proteinExistence type="inferred from homology"/>
<name>A0A0C1CG16_9FLAO</name>
<organism evidence="3 4">
    <name type="scientific">Kaistella jeonii</name>
    <dbReference type="NCBI Taxonomy" id="266749"/>
    <lineage>
        <taxon>Bacteria</taxon>
        <taxon>Pseudomonadati</taxon>
        <taxon>Bacteroidota</taxon>
        <taxon>Flavobacteriia</taxon>
        <taxon>Flavobacteriales</taxon>
        <taxon>Weeksellaceae</taxon>
        <taxon>Chryseobacterium group</taxon>
        <taxon>Kaistella</taxon>
    </lineage>
</organism>
<reference evidence="3 4" key="1">
    <citation type="submission" date="2014-10" db="EMBL/GenBank/DDBJ databases">
        <title>Kaistella jeonii genome.</title>
        <authorList>
            <person name="Clayton J.T."/>
            <person name="Newman J.D."/>
        </authorList>
    </citation>
    <scope>NUCLEOTIDE SEQUENCE [LARGE SCALE GENOMIC DNA]</scope>
    <source>
        <strain evidence="3 4">DSM 17048</strain>
    </source>
</reference>